<evidence type="ECO:0000256" key="4">
    <source>
        <dbReference type="ARBA" id="ARBA00023136"/>
    </source>
</evidence>
<dbReference type="PANTHER" id="PTHR43027">
    <property type="entry name" value="DOXORUBICIN RESISTANCE ABC TRANSPORTER PERMEASE PROTEIN DRRC-RELATED"/>
    <property type="match status" value="1"/>
</dbReference>
<comment type="subcellular location">
    <subcellularLocation>
        <location evidence="1">Membrane</location>
        <topology evidence="1">Multi-pass membrane protein</topology>
    </subcellularLocation>
</comment>
<evidence type="ECO:0000256" key="5">
    <source>
        <dbReference type="SAM" id="Phobius"/>
    </source>
</evidence>
<evidence type="ECO:0000256" key="3">
    <source>
        <dbReference type="ARBA" id="ARBA00022989"/>
    </source>
</evidence>
<keyword evidence="3 5" id="KW-1133">Transmembrane helix</keyword>
<evidence type="ECO:0000256" key="1">
    <source>
        <dbReference type="ARBA" id="ARBA00004141"/>
    </source>
</evidence>
<sequence>MNTLIVQTKTDLNRSLFRSKPFIFFSLGMPVGFYLLFTKVFNMGVPEEYMSVFYKDSMIQMATYSVMISSLFSFSMTLIEDRKQGVKQFLRLSPMPESIYYGSKILTQFLINSLLLIVIFLVGHFVNGVQMDSMTWLTSGLWILYGCLPIVALATIVSLVKDPNTASVLNNMILMPLAIVSGLWWPIDMFPEVVQKIATGLPTYYAAQGAKQLAAGQLPDGKGILIIFIYFVGIMVLSIYLNGRKEEIKR</sequence>
<dbReference type="InterPro" id="IPR013525">
    <property type="entry name" value="ABC2_TM"/>
</dbReference>
<organism evidence="7 8">
    <name type="scientific">Enterococcus rotai</name>
    <dbReference type="NCBI Taxonomy" id="118060"/>
    <lineage>
        <taxon>Bacteria</taxon>
        <taxon>Bacillati</taxon>
        <taxon>Bacillota</taxon>
        <taxon>Bacilli</taxon>
        <taxon>Lactobacillales</taxon>
        <taxon>Enterococcaceae</taxon>
        <taxon>Enterococcus</taxon>
    </lineage>
</organism>
<dbReference type="EMBL" id="CP013655">
    <property type="protein sequence ID" value="ALS36733.1"/>
    <property type="molecule type" value="Genomic_DNA"/>
</dbReference>
<protein>
    <recommendedName>
        <fullName evidence="6">ABC-2 type transporter transmembrane domain-containing protein</fullName>
    </recommendedName>
</protein>
<feature type="transmembrane region" description="Helical" evidence="5">
    <location>
        <begin position="99"/>
        <end position="122"/>
    </location>
</feature>
<evidence type="ECO:0000313" key="8">
    <source>
        <dbReference type="Proteomes" id="UP000067523"/>
    </source>
</evidence>
<evidence type="ECO:0000313" key="7">
    <source>
        <dbReference type="EMBL" id="ALS36733.1"/>
    </source>
</evidence>
<dbReference type="Proteomes" id="UP000067523">
    <property type="component" value="Chromosome"/>
</dbReference>
<dbReference type="STRING" id="118060.ATZ35_06060"/>
<dbReference type="KEGG" id="erx:ATZ35_06060"/>
<keyword evidence="4 5" id="KW-0472">Membrane</keyword>
<evidence type="ECO:0000256" key="2">
    <source>
        <dbReference type="ARBA" id="ARBA00022692"/>
    </source>
</evidence>
<dbReference type="InterPro" id="IPR052902">
    <property type="entry name" value="ABC-2_transporter"/>
</dbReference>
<dbReference type="PIRSF" id="PIRSF006648">
    <property type="entry name" value="DrrB"/>
    <property type="match status" value="1"/>
</dbReference>
<gene>
    <name evidence="7" type="ORF">ATZ35_06060</name>
</gene>
<feature type="transmembrane region" description="Helical" evidence="5">
    <location>
        <begin position="61"/>
        <end position="79"/>
    </location>
</feature>
<name>A0A0U2XH99_9ENTE</name>
<dbReference type="RefSeq" id="WP_208929952.1">
    <property type="nucleotide sequence ID" value="NZ_CP013655.1"/>
</dbReference>
<dbReference type="InterPro" id="IPR000412">
    <property type="entry name" value="ABC_2_transport"/>
</dbReference>
<feature type="domain" description="ABC-2 type transporter transmembrane" evidence="6">
    <location>
        <begin position="55"/>
        <end position="240"/>
    </location>
</feature>
<dbReference type="PANTHER" id="PTHR43027:SF2">
    <property type="entry name" value="TRANSPORT PERMEASE PROTEIN"/>
    <property type="match status" value="1"/>
</dbReference>
<evidence type="ECO:0000259" key="6">
    <source>
        <dbReference type="Pfam" id="PF12698"/>
    </source>
</evidence>
<feature type="transmembrane region" description="Helical" evidence="5">
    <location>
        <begin position="167"/>
        <end position="187"/>
    </location>
</feature>
<feature type="transmembrane region" description="Helical" evidence="5">
    <location>
        <begin position="21"/>
        <end position="41"/>
    </location>
</feature>
<accession>A0A0U2XH99</accession>
<dbReference type="GO" id="GO:0140359">
    <property type="term" value="F:ABC-type transporter activity"/>
    <property type="evidence" value="ECO:0007669"/>
    <property type="project" value="InterPro"/>
</dbReference>
<dbReference type="GO" id="GO:0043190">
    <property type="term" value="C:ATP-binding cassette (ABC) transporter complex"/>
    <property type="evidence" value="ECO:0007669"/>
    <property type="project" value="InterPro"/>
</dbReference>
<reference evidence="8" key="1">
    <citation type="submission" date="2015-12" db="EMBL/GenBank/DDBJ databases">
        <authorList>
            <person name="Lauer A."/>
            <person name="Humrighouse B."/>
            <person name="Loparev V."/>
            <person name="Shewmaker P.L."/>
            <person name="Whitney A.M."/>
            <person name="McLaughlin R.W."/>
        </authorList>
    </citation>
    <scope>NUCLEOTIDE SEQUENCE [LARGE SCALE GENOMIC DNA]</scope>
    <source>
        <strain evidence="8">LMG 26678</strain>
    </source>
</reference>
<feature type="transmembrane region" description="Helical" evidence="5">
    <location>
        <begin position="142"/>
        <end position="160"/>
    </location>
</feature>
<keyword evidence="8" id="KW-1185">Reference proteome</keyword>
<dbReference type="AlphaFoldDB" id="A0A0U2XH99"/>
<dbReference type="Pfam" id="PF12698">
    <property type="entry name" value="ABC2_membrane_3"/>
    <property type="match status" value="1"/>
</dbReference>
<feature type="transmembrane region" description="Helical" evidence="5">
    <location>
        <begin position="223"/>
        <end position="241"/>
    </location>
</feature>
<keyword evidence="2 5" id="KW-0812">Transmembrane</keyword>
<proteinExistence type="predicted"/>